<keyword evidence="1" id="KW-0812">Transmembrane</keyword>
<comment type="caution">
    <text evidence="2">The sequence shown here is derived from an EMBL/GenBank/DDBJ whole genome shotgun (WGS) entry which is preliminary data.</text>
</comment>
<reference evidence="2" key="1">
    <citation type="submission" date="2022-07" db="EMBL/GenBank/DDBJ databases">
        <title>Phylogenomic reconstructions and comparative analyses of Kickxellomycotina fungi.</title>
        <authorList>
            <person name="Reynolds N.K."/>
            <person name="Stajich J.E."/>
            <person name="Barry K."/>
            <person name="Grigoriev I.V."/>
            <person name="Crous P."/>
            <person name="Smith M.E."/>
        </authorList>
    </citation>
    <scope>NUCLEOTIDE SEQUENCE</scope>
    <source>
        <strain evidence="2">NBRC 100468</strain>
    </source>
</reference>
<evidence type="ECO:0000313" key="3">
    <source>
        <dbReference type="Proteomes" id="UP001150538"/>
    </source>
</evidence>
<dbReference type="Proteomes" id="UP001150538">
    <property type="component" value="Unassembled WGS sequence"/>
</dbReference>
<organism evidence="2 3">
    <name type="scientific">Mycoemilia scoparia</name>
    <dbReference type="NCBI Taxonomy" id="417184"/>
    <lineage>
        <taxon>Eukaryota</taxon>
        <taxon>Fungi</taxon>
        <taxon>Fungi incertae sedis</taxon>
        <taxon>Zoopagomycota</taxon>
        <taxon>Kickxellomycotina</taxon>
        <taxon>Kickxellomycetes</taxon>
        <taxon>Kickxellales</taxon>
        <taxon>Kickxellaceae</taxon>
        <taxon>Mycoemilia</taxon>
    </lineage>
</organism>
<evidence type="ECO:0000313" key="2">
    <source>
        <dbReference type="EMBL" id="KAJ1919571.1"/>
    </source>
</evidence>
<feature type="transmembrane region" description="Helical" evidence="1">
    <location>
        <begin position="260"/>
        <end position="279"/>
    </location>
</feature>
<proteinExistence type="predicted"/>
<feature type="transmembrane region" description="Helical" evidence="1">
    <location>
        <begin position="57"/>
        <end position="76"/>
    </location>
</feature>
<keyword evidence="1" id="KW-1133">Transmembrane helix</keyword>
<protein>
    <submittedName>
        <fullName evidence="2">Uncharacterized protein</fullName>
    </submittedName>
</protein>
<keyword evidence="1" id="KW-0472">Membrane</keyword>
<keyword evidence="3" id="KW-1185">Reference proteome</keyword>
<sequence>ASKTAESNINSAADSDKHGVRSDEYPQYIQLLYMDNGLLLSLVLVHNFRNTRRFEILYYVPPFIVSLIPMIISLSLHKRKNVSVTLGCYSYAGEMKDFSYVNMWLQYSIWIWLGILLTCASFITILISIKVRQAKTSCMLDGLAISCSDKVNGFSENPPYTIMHTAKPAALESGALKETRKGSSMIFPRFSLWQVGEKPKASTSSDLAGMLQQGRQQPNVIKRLVLRLVWIPALPLICESIKTAFITINNFTKDNIDELLLISTLIYALQILFAIIPFFNDVSVVCAMKEVRKELIRDWYINPLISQARVDNLPIPESLRSSIMSFKHKPSVPISQAVFVPRPAYHRARDSISDLSDIMDYQFPTNSSGRDVMYSLPESIELDTSLIYSVHRSSSLPNLPANRGSHQTYTPETRSTLDRRVHETHPRNMGPYTSSSVSSRTIRMCPTVTGLYATDRNDMGTALAEAVDTPLSELEKRARSRMPMRQRFKFWFCKHILQANLS</sequence>
<name>A0A9W8DRB2_9FUNG</name>
<dbReference type="AlphaFoldDB" id="A0A9W8DRB2"/>
<accession>A0A9W8DRB2</accession>
<evidence type="ECO:0000256" key="1">
    <source>
        <dbReference type="SAM" id="Phobius"/>
    </source>
</evidence>
<gene>
    <name evidence="2" type="ORF">H4219_001927</name>
</gene>
<feature type="transmembrane region" description="Helical" evidence="1">
    <location>
        <begin position="109"/>
        <end position="129"/>
    </location>
</feature>
<feature type="transmembrane region" description="Helical" evidence="1">
    <location>
        <begin position="224"/>
        <end position="248"/>
    </location>
</feature>
<dbReference type="EMBL" id="JANBPU010000025">
    <property type="protein sequence ID" value="KAJ1919571.1"/>
    <property type="molecule type" value="Genomic_DNA"/>
</dbReference>
<feature type="non-terminal residue" evidence="2">
    <location>
        <position position="502"/>
    </location>
</feature>